<evidence type="ECO:0000256" key="2">
    <source>
        <dbReference type="ARBA" id="ARBA00022801"/>
    </source>
</evidence>
<gene>
    <name evidence="4" type="ORF">P4T90_08135</name>
</gene>
<dbReference type="InterPro" id="IPR011650">
    <property type="entry name" value="Peptidase_M20_dimer"/>
</dbReference>
<reference evidence="4 5" key="1">
    <citation type="submission" date="2023-03" db="EMBL/GenBank/DDBJ databases">
        <title>Bacillus Genome Sequencing.</title>
        <authorList>
            <person name="Dunlap C."/>
        </authorList>
    </citation>
    <scope>NUCLEOTIDE SEQUENCE [LARGE SCALE GENOMIC DNA]</scope>
    <source>
        <strain evidence="4 5">B-23453</strain>
    </source>
</reference>
<feature type="domain" description="Peptidase M20 dimerisation" evidence="3">
    <location>
        <begin position="209"/>
        <end position="304"/>
    </location>
</feature>
<sequence length="424" mass="45428">MGISSNSRQGNSAELISERTRSVFEALMKDPNVKIGLNFLEKDNDDTTLEQIAITEISAPTFQERERGLDFQKRLIEYGLEEVEVDKQGNVFGIRRGSGNGPKVVVCAHLDTVFPEETSVKAEIKEGKVFAPGISDDGRGLSSVLTLLRAIEIADIHTTGDILFGATVGEEGLGDLNGVKALFENNKDIAGFISIEPGSPERITYLGTGSKRYHVTYTGHGGHSFGDFGKPSAIHALGRAIAAISNIKTSADPKTTFNVGTIGGGTSVNTISAHAEMLIDMRSVSTDSLIQLEEKVKDILKKSANDENKRWETNEIQVHIKQVGDRPAGSQPKDSVIVQAALASSEVLGFEPALEEPSSTDANVPISLGIPAVTLGGGGEFGGCHTLGEYYDPKDAFYGVQRIFLTLLSLVGIENVCQPLLKNI</sequence>
<keyword evidence="5" id="KW-1185">Reference proteome</keyword>
<keyword evidence="1" id="KW-0479">Metal-binding</keyword>
<dbReference type="Gene3D" id="3.40.630.10">
    <property type="entry name" value="Zn peptidases"/>
    <property type="match status" value="1"/>
</dbReference>
<dbReference type="SUPFAM" id="SSF55031">
    <property type="entry name" value="Bacterial exopeptidase dimerisation domain"/>
    <property type="match status" value="1"/>
</dbReference>
<protein>
    <submittedName>
        <fullName evidence="4">M20/M25/M40 family metallo-hydrolase</fullName>
    </submittedName>
</protein>
<dbReference type="EMBL" id="JARMAB010000009">
    <property type="protein sequence ID" value="MED1203063.1"/>
    <property type="molecule type" value="Genomic_DNA"/>
</dbReference>
<dbReference type="Proteomes" id="UP001341444">
    <property type="component" value="Unassembled WGS sequence"/>
</dbReference>
<name>A0ABU6MEH5_9BACI</name>
<dbReference type="Pfam" id="PF07687">
    <property type="entry name" value="M20_dimer"/>
    <property type="match status" value="1"/>
</dbReference>
<evidence type="ECO:0000313" key="5">
    <source>
        <dbReference type="Proteomes" id="UP001341444"/>
    </source>
</evidence>
<accession>A0ABU6MEH5</accession>
<evidence type="ECO:0000313" key="4">
    <source>
        <dbReference type="EMBL" id="MED1203063.1"/>
    </source>
</evidence>
<comment type="caution">
    <text evidence="4">The sequence shown here is derived from an EMBL/GenBank/DDBJ whole genome shotgun (WGS) entry which is preliminary data.</text>
</comment>
<organism evidence="4 5">
    <name type="scientific">Heyndrickxia acidicola</name>
    <dbReference type="NCBI Taxonomy" id="209389"/>
    <lineage>
        <taxon>Bacteria</taxon>
        <taxon>Bacillati</taxon>
        <taxon>Bacillota</taxon>
        <taxon>Bacilli</taxon>
        <taxon>Bacillales</taxon>
        <taxon>Bacillaceae</taxon>
        <taxon>Heyndrickxia</taxon>
    </lineage>
</organism>
<keyword evidence="2" id="KW-0378">Hydrolase</keyword>
<dbReference type="SUPFAM" id="SSF53187">
    <property type="entry name" value="Zn-dependent exopeptidases"/>
    <property type="match status" value="1"/>
</dbReference>
<proteinExistence type="predicted"/>
<dbReference type="InterPro" id="IPR036264">
    <property type="entry name" value="Bact_exopeptidase_dim_dom"/>
</dbReference>
<dbReference type="PANTHER" id="PTHR43808">
    <property type="entry name" value="ACETYLORNITHINE DEACETYLASE"/>
    <property type="match status" value="1"/>
</dbReference>
<dbReference type="RefSeq" id="WP_066266216.1">
    <property type="nucleotide sequence ID" value="NZ_JARMAB010000009.1"/>
</dbReference>
<dbReference type="InterPro" id="IPR002933">
    <property type="entry name" value="Peptidase_M20"/>
</dbReference>
<evidence type="ECO:0000256" key="1">
    <source>
        <dbReference type="ARBA" id="ARBA00022723"/>
    </source>
</evidence>
<dbReference type="Pfam" id="PF01546">
    <property type="entry name" value="Peptidase_M20"/>
    <property type="match status" value="1"/>
</dbReference>
<dbReference type="PANTHER" id="PTHR43808:SF17">
    <property type="entry name" value="PEPTIDASE M20"/>
    <property type="match status" value="1"/>
</dbReference>
<evidence type="ECO:0000259" key="3">
    <source>
        <dbReference type="Pfam" id="PF07687"/>
    </source>
</evidence>
<dbReference type="Gene3D" id="3.30.70.360">
    <property type="match status" value="1"/>
</dbReference>
<dbReference type="InterPro" id="IPR050072">
    <property type="entry name" value="Peptidase_M20A"/>
</dbReference>